<keyword evidence="3" id="KW-1185">Reference proteome</keyword>
<accession>A0A1Z4JE88</accession>
<dbReference type="PANTHER" id="PTHR22916">
    <property type="entry name" value="GLYCOSYLTRANSFERASE"/>
    <property type="match status" value="1"/>
</dbReference>
<reference evidence="2 3" key="1">
    <citation type="submission" date="2017-06" db="EMBL/GenBank/DDBJ databases">
        <title>Genome sequencing of cyanobaciteial culture collection at National Institute for Environmental Studies (NIES).</title>
        <authorList>
            <person name="Hirose Y."/>
            <person name="Shimura Y."/>
            <person name="Fujisawa T."/>
            <person name="Nakamura Y."/>
            <person name="Kawachi M."/>
        </authorList>
    </citation>
    <scope>NUCLEOTIDE SEQUENCE [LARGE SCALE GENOMIC DNA]</scope>
    <source>
        <strain evidence="2 3">NIES-2135</strain>
    </source>
</reference>
<keyword evidence="2" id="KW-0808">Transferase</keyword>
<name>A0A1Z4JE88_LEPBY</name>
<protein>
    <submittedName>
        <fullName evidence="2">Glycosyl transferase family protein</fullName>
    </submittedName>
</protein>
<evidence type="ECO:0000313" key="2">
    <source>
        <dbReference type="EMBL" id="BAY54787.1"/>
    </source>
</evidence>
<dbReference type="InterPro" id="IPR001173">
    <property type="entry name" value="Glyco_trans_2-like"/>
</dbReference>
<evidence type="ECO:0000259" key="1">
    <source>
        <dbReference type="Pfam" id="PF00535"/>
    </source>
</evidence>
<proteinExistence type="predicted"/>
<organism evidence="2 3">
    <name type="scientific">Leptolyngbya boryana NIES-2135</name>
    <dbReference type="NCBI Taxonomy" id="1973484"/>
    <lineage>
        <taxon>Bacteria</taxon>
        <taxon>Bacillati</taxon>
        <taxon>Cyanobacteriota</taxon>
        <taxon>Cyanophyceae</taxon>
        <taxon>Leptolyngbyales</taxon>
        <taxon>Leptolyngbyaceae</taxon>
        <taxon>Leptolyngbya group</taxon>
        <taxon>Leptolyngbya</taxon>
    </lineage>
</organism>
<dbReference type="Pfam" id="PF00535">
    <property type="entry name" value="Glycos_transf_2"/>
    <property type="match status" value="1"/>
</dbReference>
<dbReference type="SUPFAM" id="SSF53448">
    <property type="entry name" value="Nucleotide-diphospho-sugar transferases"/>
    <property type="match status" value="1"/>
</dbReference>
<dbReference type="GO" id="GO:0016740">
    <property type="term" value="F:transferase activity"/>
    <property type="evidence" value="ECO:0007669"/>
    <property type="project" value="UniProtKB-KW"/>
</dbReference>
<dbReference type="CDD" id="cd06433">
    <property type="entry name" value="GT_2_WfgS_like"/>
    <property type="match status" value="1"/>
</dbReference>
<dbReference type="PANTHER" id="PTHR22916:SF65">
    <property type="entry name" value="SLR1065 PROTEIN"/>
    <property type="match status" value="1"/>
</dbReference>
<dbReference type="AlphaFoldDB" id="A0A1Z4JE88"/>
<gene>
    <name evidence="2" type="ORF">NIES2135_16050</name>
</gene>
<feature type="domain" description="Glycosyltransferase 2-like" evidence="1">
    <location>
        <begin position="3"/>
        <end position="164"/>
    </location>
</feature>
<evidence type="ECO:0000313" key="3">
    <source>
        <dbReference type="Proteomes" id="UP000217895"/>
    </source>
</evidence>
<dbReference type="Gene3D" id="3.90.550.10">
    <property type="entry name" value="Spore Coat Polysaccharide Biosynthesis Protein SpsA, Chain A"/>
    <property type="match status" value="1"/>
</dbReference>
<dbReference type="Proteomes" id="UP000217895">
    <property type="component" value="Chromosome"/>
</dbReference>
<dbReference type="InterPro" id="IPR029044">
    <property type="entry name" value="Nucleotide-diphossugar_trans"/>
</dbReference>
<sequence length="271" mass="31976">MISIVTPVYNGEQFIESCLQTVIAQACDEIEHLIIDGGSTDSTVSIIQKYANCYSHIRWISEPDRGQSDAMNKGIQLAKGNVLTFLNVDDYYELDTLNQVNQRFKTLPEPSFIVGNCRIWNDHGEVIDINKPSKLRLFDLVLGLNINPYPCNPCAYFYHRSLHERVGNYAIEDHYSMDLDFILRVVQVAHVYYVDEIWGNYRRIAGTKTFIDMESGECDRRVRQILRKYRQHLTPVEQFQWYIWKIWHQCRTIVFSALRLCFRTIKRFFRR</sequence>
<dbReference type="EMBL" id="AP018203">
    <property type="protein sequence ID" value="BAY54787.1"/>
    <property type="molecule type" value="Genomic_DNA"/>
</dbReference>